<evidence type="ECO:0000256" key="1">
    <source>
        <dbReference type="SAM" id="Phobius"/>
    </source>
</evidence>
<evidence type="ECO:0000313" key="2">
    <source>
        <dbReference type="EMBL" id="MEQ2506789.1"/>
    </source>
</evidence>
<name>A0ABV1FUU6_9BACT</name>
<dbReference type="Proteomes" id="UP001465717">
    <property type="component" value="Unassembled WGS sequence"/>
</dbReference>
<accession>A0ABV1FUU6</accession>
<keyword evidence="3" id="KW-1185">Reference proteome</keyword>
<reference evidence="2 3" key="1">
    <citation type="submission" date="2024-04" db="EMBL/GenBank/DDBJ databases">
        <title>Human intestinal bacterial collection.</title>
        <authorList>
            <person name="Pauvert C."/>
            <person name="Hitch T.C.A."/>
            <person name="Clavel T."/>
        </authorList>
    </citation>
    <scope>NUCLEOTIDE SEQUENCE [LARGE SCALE GENOMIC DNA]</scope>
    <source>
        <strain evidence="2 3">CLA-AA-H174</strain>
    </source>
</reference>
<dbReference type="RefSeq" id="WP_349225330.1">
    <property type="nucleotide sequence ID" value="NZ_JBBNFG020000001.1"/>
</dbReference>
<keyword evidence="1" id="KW-1133">Transmembrane helix</keyword>
<comment type="caution">
    <text evidence="2">The sequence shown here is derived from an EMBL/GenBank/DDBJ whole genome shotgun (WGS) entry which is preliminary data.</text>
</comment>
<evidence type="ECO:0000313" key="3">
    <source>
        <dbReference type="Proteomes" id="UP001465717"/>
    </source>
</evidence>
<organism evidence="2 3">
    <name type="scientific">Segatella sinensis</name>
    <dbReference type="NCBI Taxonomy" id="3085167"/>
    <lineage>
        <taxon>Bacteria</taxon>
        <taxon>Pseudomonadati</taxon>
        <taxon>Bacteroidota</taxon>
        <taxon>Bacteroidia</taxon>
        <taxon>Bacteroidales</taxon>
        <taxon>Prevotellaceae</taxon>
        <taxon>Segatella</taxon>
    </lineage>
</organism>
<keyword evidence="1" id="KW-0472">Membrane</keyword>
<feature type="transmembrane region" description="Helical" evidence="1">
    <location>
        <begin position="17"/>
        <end position="38"/>
    </location>
</feature>
<keyword evidence="1" id="KW-0812">Transmembrane</keyword>
<dbReference type="EMBL" id="JBBNGE010000001">
    <property type="protein sequence ID" value="MEQ2506789.1"/>
    <property type="molecule type" value="Genomic_DNA"/>
</dbReference>
<feature type="transmembrane region" description="Helical" evidence="1">
    <location>
        <begin position="219"/>
        <end position="238"/>
    </location>
</feature>
<proteinExistence type="predicted"/>
<protein>
    <submittedName>
        <fullName evidence="2">Uncharacterized protein</fullName>
    </submittedName>
</protein>
<sequence>MFYNILLFGRYQDTGEALFVGALQGLLIAVFFYGISIYKKKQASKKHIKKEDALKDEEKKVIGQEIYNTSKESAPKDFTTNMDRLTNLYEELKSKCNPERFMNPYNAQKVDIANQIYSQIEAAKNSEQKLEILRNEAIKLLSITFSTDSLFYTLSEKFNPQKFMGENYDANKLKVANEIYSDILKNKNDIIKLEQIARTYKDVLKEDTKIKKENCSNNLKYLLVTLFIIITFIIFTLSKANFNIANSSSFPDDFIKEYESEIRRNETSCGEMMFYECISKNEILNFSYGGPAPSPFNDGQLLKDPATVTFHGKNVTLQFEGKEYQYKIKKFKGLNSAGNDNSCVISEIYTESGEELLYARYYSFYNSHEKYWFVCKIDDTIYNFSEDQY</sequence>
<gene>
    <name evidence="2" type="ORF">AAAT87_00650</name>
</gene>